<dbReference type="GO" id="GO:0008810">
    <property type="term" value="F:cellulase activity"/>
    <property type="evidence" value="ECO:0007669"/>
    <property type="project" value="InterPro"/>
</dbReference>
<protein>
    <submittedName>
        <fullName evidence="8">N-terminal ig-like domain of cellulase</fullName>
    </submittedName>
</protein>
<evidence type="ECO:0000256" key="3">
    <source>
        <dbReference type="ARBA" id="ARBA00023277"/>
    </source>
</evidence>
<evidence type="ECO:0000256" key="5">
    <source>
        <dbReference type="ARBA" id="ARBA00023326"/>
    </source>
</evidence>
<sequence length="633" mass="67249">MVLPALIALTAVVACTVTRAKRVGDDPLPEPKADAVLRVDQVGYAPDETKTAMLLAPRDAAGAVATVVNDVGTKIFTARVGPGRGAWNGRFPNVHPIDLSALTAPGRYRIRVQQPVTAESPAFRIGPAPSLFGPLLADSVQYFQAHRDGADQVPGPWQRVPAHLEDRRATVYDNPRYDEDSQMTGPMRRIAGPVDVEGGWYDAGDFLKFTHTTAYALIAMLLVARDGPAPAGLAEEARHGIEWLDKMWDERTRTLYIQVGIGSGTGEHGFLGDHDTWRLPQVDDTLAVEPGDGRYFQRYRPVFRAADPGDRLSPNLAGRVAAAFALAAQVAASTDPDRARRHLNAAAEVFALAETSDVGELVTTQPRSFYPENSWADDLAAGGAELALAAHLLGDQRATTWARQATHWARVNADDRSTAALTVYDLSAIADAELTRVLSTMAVPGAEIGTDRLRRDLRARLDAGVKAAGRDPMGAAAGIAGPDYAARQLGYAATAALYRTISGDDRYAAFGTAQRAVALGANGWGSSFIVGAGTTYPRCLHDQISSLSAPGAGREASPMVGAVVNGPHAAARFAELPMDVADSPCSSDAFRNYDRPDARYTDDVGSFASSEPAIDFTATGLLALALTARGDDP</sequence>
<evidence type="ECO:0000313" key="9">
    <source>
        <dbReference type="Proteomes" id="UP000242415"/>
    </source>
</evidence>
<feature type="domain" description="Cellulase Ig-like" evidence="7">
    <location>
        <begin position="35"/>
        <end position="114"/>
    </location>
</feature>
<evidence type="ECO:0000313" key="8">
    <source>
        <dbReference type="EMBL" id="SDZ42283.1"/>
    </source>
</evidence>
<dbReference type="Proteomes" id="UP000242415">
    <property type="component" value="Unassembled WGS sequence"/>
</dbReference>
<keyword evidence="4" id="KW-0326">Glycosidase</keyword>
<dbReference type="GO" id="GO:0000272">
    <property type="term" value="P:polysaccharide catabolic process"/>
    <property type="evidence" value="ECO:0007669"/>
    <property type="project" value="UniProtKB-KW"/>
</dbReference>
<dbReference type="PANTHER" id="PTHR22298">
    <property type="entry name" value="ENDO-1,4-BETA-GLUCANASE"/>
    <property type="match status" value="1"/>
</dbReference>
<keyword evidence="9" id="KW-1185">Reference proteome</keyword>
<dbReference type="CDD" id="cd02850">
    <property type="entry name" value="E_set_Cellulase_N"/>
    <property type="match status" value="1"/>
</dbReference>
<dbReference type="InterPro" id="IPR008928">
    <property type="entry name" value="6-hairpin_glycosidase_sf"/>
</dbReference>
<keyword evidence="5" id="KW-0624">Polysaccharide degradation</keyword>
<reference evidence="9" key="1">
    <citation type="submission" date="2016-10" db="EMBL/GenBank/DDBJ databases">
        <authorList>
            <person name="Varghese N."/>
            <person name="Submissions S."/>
        </authorList>
    </citation>
    <scope>NUCLEOTIDE SEQUENCE [LARGE SCALE GENOMIC DNA]</scope>
    <source>
        <strain evidence="9">DSM 45245</strain>
    </source>
</reference>
<dbReference type="InterPro" id="IPR014756">
    <property type="entry name" value="Ig_E-set"/>
</dbReference>
<evidence type="ECO:0000259" key="7">
    <source>
        <dbReference type="Pfam" id="PF02927"/>
    </source>
</evidence>
<dbReference type="Pfam" id="PF00759">
    <property type="entry name" value="Glyco_hydro_9"/>
    <property type="match status" value="1"/>
</dbReference>
<evidence type="ECO:0000256" key="4">
    <source>
        <dbReference type="ARBA" id="ARBA00023295"/>
    </source>
</evidence>
<dbReference type="Gene3D" id="2.60.40.10">
    <property type="entry name" value="Immunoglobulins"/>
    <property type="match status" value="1"/>
</dbReference>
<dbReference type="STRING" id="405436.SAMN05444365_1156"/>
<dbReference type="InterPro" id="IPR013783">
    <property type="entry name" value="Ig-like_fold"/>
</dbReference>
<gene>
    <name evidence="8" type="ORF">SAMN05444365_1156</name>
</gene>
<dbReference type="EMBL" id="FNPH01000015">
    <property type="protein sequence ID" value="SDZ42283.1"/>
    <property type="molecule type" value="Genomic_DNA"/>
</dbReference>
<dbReference type="SUPFAM" id="SSF81296">
    <property type="entry name" value="E set domains"/>
    <property type="match status" value="1"/>
</dbReference>
<evidence type="ECO:0000256" key="2">
    <source>
        <dbReference type="ARBA" id="ARBA00022801"/>
    </source>
</evidence>
<organism evidence="8 9">
    <name type="scientific">Micromonospora pattaloongensis</name>
    <dbReference type="NCBI Taxonomy" id="405436"/>
    <lineage>
        <taxon>Bacteria</taxon>
        <taxon>Bacillati</taxon>
        <taxon>Actinomycetota</taxon>
        <taxon>Actinomycetes</taxon>
        <taxon>Micromonosporales</taxon>
        <taxon>Micromonosporaceae</taxon>
        <taxon>Micromonospora</taxon>
    </lineage>
</organism>
<proteinExistence type="inferred from homology"/>
<dbReference type="Pfam" id="PF02927">
    <property type="entry name" value="CelD_N"/>
    <property type="match status" value="1"/>
</dbReference>
<keyword evidence="3" id="KW-0119">Carbohydrate metabolism</keyword>
<accession>A0A1H3SW03</accession>
<dbReference type="Gene3D" id="1.50.10.10">
    <property type="match status" value="1"/>
</dbReference>
<comment type="similarity">
    <text evidence="1">Belongs to the glycosyl hydrolase 9 (cellulase E) family.</text>
</comment>
<dbReference type="InterPro" id="IPR012341">
    <property type="entry name" value="6hp_glycosidase-like_sf"/>
</dbReference>
<evidence type="ECO:0000259" key="6">
    <source>
        <dbReference type="Pfam" id="PF00759"/>
    </source>
</evidence>
<dbReference type="InterPro" id="IPR001701">
    <property type="entry name" value="Glyco_hydro_9"/>
</dbReference>
<name>A0A1H3SW03_9ACTN</name>
<dbReference type="SUPFAM" id="SSF48208">
    <property type="entry name" value="Six-hairpin glycosidases"/>
    <property type="match status" value="1"/>
</dbReference>
<dbReference type="AlphaFoldDB" id="A0A1H3SW03"/>
<evidence type="ECO:0000256" key="1">
    <source>
        <dbReference type="ARBA" id="ARBA00007072"/>
    </source>
</evidence>
<dbReference type="InterPro" id="IPR004197">
    <property type="entry name" value="Cellulase_Ig-like"/>
</dbReference>
<feature type="domain" description="Glycoside hydrolase family 9" evidence="6">
    <location>
        <begin position="133"/>
        <end position="620"/>
    </location>
</feature>
<keyword evidence="2" id="KW-0378">Hydrolase</keyword>